<sequence length="137" mass="14836">MTFILNTRNRNQGKYTNDYGTSEASLYLGDADAAPVLVANTTLGAFLQSPGSSNNLTLTFPAPAAVPSDTSNAIIKMTAPFRFNYISDYGQLQVLCQLSYSSKLQGFDIPSKGSKCDVLITCWISRRGYKICRTSGA</sequence>
<accession>A0AAV0EJF8</accession>
<evidence type="ECO:0000313" key="1">
    <source>
        <dbReference type="EMBL" id="CAH9124302.1"/>
    </source>
</evidence>
<evidence type="ECO:0000313" key="2">
    <source>
        <dbReference type="Proteomes" id="UP001152523"/>
    </source>
</evidence>
<organism evidence="1 2">
    <name type="scientific">Cuscuta epithymum</name>
    <dbReference type="NCBI Taxonomy" id="186058"/>
    <lineage>
        <taxon>Eukaryota</taxon>
        <taxon>Viridiplantae</taxon>
        <taxon>Streptophyta</taxon>
        <taxon>Embryophyta</taxon>
        <taxon>Tracheophyta</taxon>
        <taxon>Spermatophyta</taxon>
        <taxon>Magnoliopsida</taxon>
        <taxon>eudicotyledons</taxon>
        <taxon>Gunneridae</taxon>
        <taxon>Pentapetalae</taxon>
        <taxon>asterids</taxon>
        <taxon>lamiids</taxon>
        <taxon>Solanales</taxon>
        <taxon>Convolvulaceae</taxon>
        <taxon>Cuscuteae</taxon>
        <taxon>Cuscuta</taxon>
        <taxon>Cuscuta subgen. Cuscuta</taxon>
    </lineage>
</organism>
<protein>
    <submittedName>
        <fullName evidence="1">Uncharacterized protein</fullName>
    </submittedName>
</protein>
<proteinExistence type="predicted"/>
<comment type="caution">
    <text evidence="1">The sequence shown here is derived from an EMBL/GenBank/DDBJ whole genome shotgun (WGS) entry which is preliminary data.</text>
</comment>
<dbReference type="Proteomes" id="UP001152523">
    <property type="component" value="Unassembled WGS sequence"/>
</dbReference>
<keyword evidence="2" id="KW-1185">Reference proteome</keyword>
<dbReference type="EMBL" id="CAMAPF010000933">
    <property type="protein sequence ID" value="CAH9124302.1"/>
    <property type="molecule type" value="Genomic_DNA"/>
</dbReference>
<reference evidence="1" key="1">
    <citation type="submission" date="2022-07" db="EMBL/GenBank/DDBJ databases">
        <authorList>
            <person name="Macas J."/>
            <person name="Novak P."/>
            <person name="Neumann P."/>
        </authorList>
    </citation>
    <scope>NUCLEOTIDE SEQUENCE</scope>
</reference>
<name>A0AAV0EJF8_9ASTE</name>
<dbReference type="AlphaFoldDB" id="A0AAV0EJF8"/>
<gene>
    <name evidence="1" type="ORF">CEPIT_LOCUS25885</name>
</gene>